<evidence type="ECO:0000256" key="4">
    <source>
        <dbReference type="ARBA" id="ARBA00022989"/>
    </source>
</evidence>
<evidence type="ECO:0000256" key="2">
    <source>
        <dbReference type="ARBA" id="ARBA00022618"/>
    </source>
</evidence>
<comment type="similarity">
    <text evidence="7">Belongs to the CrgA family.</text>
</comment>
<dbReference type="Proteomes" id="UP000198403">
    <property type="component" value="Unassembled WGS sequence"/>
</dbReference>
<comment type="subcellular location">
    <subcellularLocation>
        <location evidence="7">Cell membrane</location>
        <topology evidence="7">Multi-pass membrane protein</topology>
    </subcellularLocation>
</comment>
<feature type="compositionally biased region" description="Basic residues" evidence="8">
    <location>
        <begin position="1"/>
        <end position="10"/>
    </location>
</feature>
<evidence type="ECO:0000256" key="5">
    <source>
        <dbReference type="ARBA" id="ARBA00023136"/>
    </source>
</evidence>
<accession>A0A238XU36</accession>
<feature type="transmembrane region" description="Helical" evidence="7">
    <location>
        <begin position="35"/>
        <end position="57"/>
    </location>
</feature>
<sequence>MPKSKVRKKSAYTPPEGVLQSRSSQARVAQPSPRWYAPVMVGLMLIGLLWIVVYYVAGDRIPFMVSLSAWNFAIGFGAMVAGLVMSMRWR</sequence>
<proteinExistence type="inferred from homology"/>
<dbReference type="RefSeq" id="WP_089337275.1">
    <property type="nucleotide sequence ID" value="NZ_FZNO01000015.1"/>
</dbReference>
<keyword evidence="10" id="KW-1185">Reference proteome</keyword>
<evidence type="ECO:0000256" key="6">
    <source>
        <dbReference type="ARBA" id="ARBA00023306"/>
    </source>
</evidence>
<evidence type="ECO:0000313" key="9">
    <source>
        <dbReference type="EMBL" id="SNR62068.1"/>
    </source>
</evidence>
<keyword evidence="1 7" id="KW-1003">Cell membrane</keyword>
<dbReference type="AlphaFoldDB" id="A0A238XU36"/>
<keyword evidence="6 7" id="KW-0131">Cell cycle</keyword>
<evidence type="ECO:0000256" key="1">
    <source>
        <dbReference type="ARBA" id="ARBA00022475"/>
    </source>
</evidence>
<organism evidence="9 10">
    <name type="scientific">Blastococcus mobilis</name>
    <dbReference type="NCBI Taxonomy" id="1938746"/>
    <lineage>
        <taxon>Bacteria</taxon>
        <taxon>Bacillati</taxon>
        <taxon>Actinomycetota</taxon>
        <taxon>Actinomycetes</taxon>
        <taxon>Geodermatophilales</taxon>
        <taxon>Geodermatophilaceae</taxon>
        <taxon>Blastococcus</taxon>
    </lineage>
</organism>
<dbReference type="OrthoDB" id="5189646at2"/>
<keyword evidence="4 7" id="KW-1133">Transmembrane helix</keyword>
<dbReference type="GO" id="GO:0005886">
    <property type="term" value="C:plasma membrane"/>
    <property type="evidence" value="ECO:0007669"/>
    <property type="project" value="UniProtKB-SubCell"/>
</dbReference>
<evidence type="ECO:0000256" key="7">
    <source>
        <dbReference type="HAMAP-Rule" id="MF_00631"/>
    </source>
</evidence>
<evidence type="ECO:0000256" key="3">
    <source>
        <dbReference type="ARBA" id="ARBA00022692"/>
    </source>
</evidence>
<evidence type="ECO:0000313" key="10">
    <source>
        <dbReference type="Proteomes" id="UP000198403"/>
    </source>
</evidence>
<dbReference type="NCBIfam" id="NF001194">
    <property type="entry name" value="PRK00159.1"/>
    <property type="match status" value="1"/>
</dbReference>
<keyword evidence="2 7" id="KW-0132">Cell division</keyword>
<comment type="function">
    <text evidence="7">Involved in cell division.</text>
</comment>
<gene>
    <name evidence="7" type="primary">crgA</name>
    <name evidence="9" type="ORF">SAMN06272737_115119</name>
</gene>
<feature type="transmembrane region" description="Helical" evidence="7">
    <location>
        <begin position="63"/>
        <end position="85"/>
    </location>
</feature>
<dbReference type="GO" id="GO:0051301">
    <property type="term" value="P:cell division"/>
    <property type="evidence" value="ECO:0007669"/>
    <property type="project" value="UniProtKB-UniRule"/>
</dbReference>
<reference evidence="9 10" key="1">
    <citation type="submission" date="2017-06" db="EMBL/GenBank/DDBJ databases">
        <authorList>
            <person name="Kim H.J."/>
            <person name="Triplett B.A."/>
        </authorList>
    </citation>
    <scope>NUCLEOTIDE SEQUENCE [LARGE SCALE GENOMIC DNA]</scope>
    <source>
        <strain evidence="9 10">DSM 44272</strain>
    </source>
</reference>
<keyword evidence="5 7" id="KW-0472">Membrane</keyword>
<dbReference type="Pfam" id="PF06781">
    <property type="entry name" value="CrgA"/>
    <property type="match status" value="1"/>
</dbReference>
<name>A0A238XU36_9ACTN</name>
<protein>
    <recommendedName>
        <fullName evidence="7">Cell division protein CrgA</fullName>
    </recommendedName>
</protein>
<keyword evidence="3 7" id="KW-0812">Transmembrane</keyword>
<evidence type="ECO:0000256" key="8">
    <source>
        <dbReference type="SAM" id="MobiDB-lite"/>
    </source>
</evidence>
<dbReference type="InterPro" id="IPR009619">
    <property type="entry name" value="CrgA"/>
</dbReference>
<dbReference type="HAMAP" id="MF_00631">
    <property type="entry name" value="CrgA"/>
    <property type="match status" value="1"/>
</dbReference>
<dbReference type="EMBL" id="FZNO01000015">
    <property type="protein sequence ID" value="SNR62068.1"/>
    <property type="molecule type" value="Genomic_DNA"/>
</dbReference>
<feature type="region of interest" description="Disordered" evidence="8">
    <location>
        <begin position="1"/>
        <end position="25"/>
    </location>
</feature>